<accession>X0S5J5</accession>
<evidence type="ECO:0000313" key="2">
    <source>
        <dbReference type="EMBL" id="GAF70466.1"/>
    </source>
</evidence>
<reference evidence="2" key="1">
    <citation type="journal article" date="2014" name="Front. Microbiol.">
        <title>High frequency of phylogenetically diverse reductive dehalogenase-homologous genes in deep subseafloor sedimentary metagenomes.</title>
        <authorList>
            <person name="Kawai M."/>
            <person name="Futagami T."/>
            <person name="Toyoda A."/>
            <person name="Takaki Y."/>
            <person name="Nishi S."/>
            <person name="Hori S."/>
            <person name="Arai W."/>
            <person name="Tsubouchi T."/>
            <person name="Morono Y."/>
            <person name="Uchiyama I."/>
            <person name="Ito T."/>
            <person name="Fujiyama A."/>
            <person name="Inagaki F."/>
            <person name="Takami H."/>
        </authorList>
    </citation>
    <scope>NUCLEOTIDE SEQUENCE</scope>
    <source>
        <strain evidence="2">Expedition CK06-06</strain>
    </source>
</reference>
<feature type="non-terminal residue" evidence="2">
    <location>
        <position position="65"/>
    </location>
</feature>
<dbReference type="PROSITE" id="PS50127">
    <property type="entry name" value="UBC_2"/>
    <property type="match status" value="1"/>
</dbReference>
<proteinExistence type="predicted"/>
<dbReference type="EMBL" id="BARS01009146">
    <property type="protein sequence ID" value="GAF70466.1"/>
    <property type="molecule type" value="Genomic_DNA"/>
</dbReference>
<dbReference type="InterPro" id="IPR016135">
    <property type="entry name" value="UBQ-conjugating_enzyme/RWD"/>
</dbReference>
<dbReference type="CDD" id="cd00195">
    <property type="entry name" value="UBCc_UEV"/>
    <property type="match status" value="1"/>
</dbReference>
<gene>
    <name evidence="2" type="ORF">S01H1_17256</name>
</gene>
<evidence type="ECO:0000259" key="1">
    <source>
        <dbReference type="PROSITE" id="PS50127"/>
    </source>
</evidence>
<dbReference type="Gene3D" id="3.10.110.10">
    <property type="entry name" value="Ubiquitin Conjugating Enzyme"/>
    <property type="match status" value="1"/>
</dbReference>
<organism evidence="2">
    <name type="scientific">marine sediment metagenome</name>
    <dbReference type="NCBI Taxonomy" id="412755"/>
    <lineage>
        <taxon>unclassified sequences</taxon>
        <taxon>metagenomes</taxon>
        <taxon>ecological metagenomes</taxon>
    </lineage>
</organism>
<dbReference type="InterPro" id="IPR000608">
    <property type="entry name" value="UBC"/>
</dbReference>
<sequence>MSIRSSRVSRDFAGLKKLLKEGTIIQLKPFNPKKKSISHLALTIKGPKGTAYAGGLFKLEMRFPV</sequence>
<comment type="caution">
    <text evidence="2">The sequence shown here is derived from an EMBL/GenBank/DDBJ whole genome shotgun (WGS) entry which is preliminary data.</text>
</comment>
<name>X0S5J5_9ZZZZ</name>
<feature type="domain" description="UBC core" evidence="1">
    <location>
        <begin position="3"/>
        <end position="65"/>
    </location>
</feature>
<protein>
    <recommendedName>
        <fullName evidence="1">UBC core domain-containing protein</fullName>
    </recommendedName>
</protein>
<dbReference type="Pfam" id="PF00179">
    <property type="entry name" value="UQ_con"/>
    <property type="match status" value="1"/>
</dbReference>
<dbReference type="AlphaFoldDB" id="X0S5J5"/>
<dbReference type="SUPFAM" id="SSF54495">
    <property type="entry name" value="UBC-like"/>
    <property type="match status" value="1"/>
</dbReference>